<dbReference type="Pfam" id="PF01437">
    <property type="entry name" value="PSI"/>
    <property type="match status" value="1"/>
</dbReference>
<dbReference type="GO" id="GO:0045499">
    <property type="term" value="F:chemorepellent activity"/>
    <property type="evidence" value="ECO:0007669"/>
    <property type="project" value="TreeGrafter"/>
</dbReference>
<dbReference type="GO" id="GO:0009897">
    <property type="term" value="C:external side of plasma membrane"/>
    <property type="evidence" value="ECO:0007669"/>
    <property type="project" value="TreeGrafter"/>
</dbReference>
<dbReference type="GO" id="GO:0030215">
    <property type="term" value="F:semaphorin receptor binding"/>
    <property type="evidence" value="ECO:0007669"/>
    <property type="project" value="InterPro"/>
</dbReference>
<evidence type="ECO:0000313" key="11">
    <source>
        <dbReference type="Proteomes" id="UP001046870"/>
    </source>
</evidence>
<dbReference type="SMART" id="SM00630">
    <property type="entry name" value="Sema"/>
    <property type="match status" value="1"/>
</dbReference>
<evidence type="ECO:0000259" key="9">
    <source>
        <dbReference type="PROSITE" id="PS51004"/>
    </source>
</evidence>
<dbReference type="PANTHER" id="PTHR11036">
    <property type="entry name" value="SEMAPHORIN"/>
    <property type="match status" value="1"/>
</dbReference>
<dbReference type="AlphaFoldDB" id="A0A9D3Q213"/>
<evidence type="ECO:0000256" key="6">
    <source>
        <dbReference type="PROSITE-ProRule" id="PRU00352"/>
    </source>
</evidence>
<comment type="caution">
    <text evidence="6">Lacks conserved residue(s) required for the propagation of feature annotation.</text>
</comment>
<keyword evidence="11" id="KW-1185">Reference proteome</keyword>
<accession>A0A9D3Q213</accession>
<dbReference type="InterPro" id="IPR027231">
    <property type="entry name" value="Semaphorin"/>
</dbReference>
<keyword evidence="4" id="KW-1015">Disulfide bond</keyword>
<evidence type="ECO:0000313" key="10">
    <source>
        <dbReference type="EMBL" id="KAG7473458.1"/>
    </source>
</evidence>
<proteinExistence type="inferred from homology"/>
<keyword evidence="7" id="KW-0732">Signal</keyword>
<evidence type="ECO:0000256" key="3">
    <source>
        <dbReference type="ARBA" id="ARBA00023136"/>
    </source>
</evidence>
<dbReference type="SUPFAM" id="SSF103575">
    <property type="entry name" value="Plexin repeat"/>
    <property type="match status" value="1"/>
</dbReference>
<dbReference type="InterPro" id="IPR007110">
    <property type="entry name" value="Ig-like_dom"/>
</dbReference>
<dbReference type="Gene3D" id="2.130.10.10">
    <property type="entry name" value="YVTN repeat-like/Quinoprotein amine dehydrogenase"/>
    <property type="match status" value="1"/>
</dbReference>
<evidence type="ECO:0000256" key="5">
    <source>
        <dbReference type="ARBA" id="ARBA00023180"/>
    </source>
</evidence>
<dbReference type="GO" id="GO:0030335">
    <property type="term" value="P:positive regulation of cell migration"/>
    <property type="evidence" value="ECO:0007669"/>
    <property type="project" value="TreeGrafter"/>
</dbReference>
<evidence type="ECO:0000256" key="1">
    <source>
        <dbReference type="ARBA" id="ARBA00004370"/>
    </source>
</evidence>
<dbReference type="SUPFAM" id="SSF101912">
    <property type="entry name" value="Sema domain"/>
    <property type="match status" value="1"/>
</dbReference>
<feature type="chain" id="PRO_5038607306" description="Semaphorin-7A-like" evidence="7">
    <location>
        <begin position="21"/>
        <end position="622"/>
    </location>
</feature>
<evidence type="ECO:0000256" key="7">
    <source>
        <dbReference type="SAM" id="SignalP"/>
    </source>
</evidence>
<evidence type="ECO:0000256" key="2">
    <source>
        <dbReference type="ARBA" id="ARBA00009492"/>
    </source>
</evidence>
<dbReference type="Gene3D" id="2.60.40.10">
    <property type="entry name" value="Immunoglobulins"/>
    <property type="match status" value="1"/>
</dbReference>
<feature type="signal peptide" evidence="7">
    <location>
        <begin position="1"/>
        <end position="20"/>
    </location>
</feature>
<dbReference type="FunFam" id="2.60.40.10:FF:001170">
    <property type="entry name" value="Sema domain, immunoglobulin domain (Ig), short basic domain, secreted, (Semaphorin) 3F"/>
    <property type="match status" value="1"/>
</dbReference>
<dbReference type="PROSITE" id="PS51004">
    <property type="entry name" value="SEMA"/>
    <property type="match status" value="1"/>
</dbReference>
<sequence>MRLSLWTVLLLSILFNAAKGTNYHHNPRVTLTEKDVSFRRHRLSGEHNRTELLQGPKDYSIYVGGHRKMFLIDFQAPSQSKEGVCEYDITILHKDEEDLFVCGTNGIHPVCCHTPKETLCSCKTYSAEGSAPFSVNERAPSLYIEKELYSTANLYAQGDGAGIRRHGGTRGRIWSGANKTEQIYVGMTLSGPRADRLQDRIYTFLVERNLDQHPEADLWVSRVTQVCKADRGGTKAILQNQWTSLLSAQLFCGLPERKLGFKHLLDVSILHADSWRDSRVYALFTNGWGMSAVCIYTMGDIDDVFTKSSLKGNRKPVPNSHPIKCVEDSRKLPQEVLRQRKDYQETNDWVRPVNGSGPFMVSHHHYRHIRADRVSGKGLRQHTVLLLSLERGAVHKVLEQNGQAFIIAELHPFSHRTHIQNMLLQPSTKRLYVSTSSEVVELDLRSCQGYGQQCEDCVLARDPYCGWDGSQCTAASGHTIQDVEHGSYLMCKEGGKTAKNVVPHEVHRVPLSARFFLQCPMLSSHAQYRWHHQEQQRECLPAEGQCLLLIEKMSPELEGNYSCVASERDYVWTLIQYELQTEIDTGQLVPSSQHELKTESKSEQLVSFSIAPLLPLLLTLIN</sequence>
<dbReference type="SMART" id="SM00423">
    <property type="entry name" value="PSI"/>
    <property type="match status" value="1"/>
</dbReference>
<dbReference type="EMBL" id="JAFDVH010000007">
    <property type="protein sequence ID" value="KAG7473458.1"/>
    <property type="molecule type" value="Genomic_DNA"/>
</dbReference>
<dbReference type="InterPro" id="IPR001627">
    <property type="entry name" value="Semap_dom"/>
</dbReference>
<dbReference type="Proteomes" id="UP001046870">
    <property type="component" value="Chromosome 7"/>
</dbReference>
<evidence type="ECO:0000259" key="8">
    <source>
        <dbReference type="PROSITE" id="PS50835"/>
    </source>
</evidence>
<protein>
    <recommendedName>
        <fullName evidence="12">Semaphorin-7A-like</fullName>
    </recommendedName>
</protein>
<organism evidence="10 11">
    <name type="scientific">Megalops atlanticus</name>
    <name type="common">Tarpon</name>
    <name type="synonym">Clupea gigantea</name>
    <dbReference type="NCBI Taxonomy" id="7932"/>
    <lineage>
        <taxon>Eukaryota</taxon>
        <taxon>Metazoa</taxon>
        <taxon>Chordata</taxon>
        <taxon>Craniata</taxon>
        <taxon>Vertebrata</taxon>
        <taxon>Euteleostomi</taxon>
        <taxon>Actinopterygii</taxon>
        <taxon>Neopterygii</taxon>
        <taxon>Teleostei</taxon>
        <taxon>Elopiformes</taxon>
        <taxon>Megalopidae</taxon>
        <taxon>Megalops</taxon>
    </lineage>
</organism>
<dbReference type="OrthoDB" id="9988752at2759"/>
<dbReference type="GO" id="GO:0005178">
    <property type="term" value="F:integrin binding"/>
    <property type="evidence" value="ECO:0007669"/>
    <property type="project" value="TreeGrafter"/>
</dbReference>
<dbReference type="GO" id="GO:0007229">
    <property type="term" value="P:integrin-mediated signaling pathway"/>
    <property type="evidence" value="ECO:0007669"/>
    <property type="project" value="TreeGrafter"/>
</dbReference>
<dbReference type="Gene3D" id="3.30.1680.10">
    <property type="entry name" value="ligand-binding face of the semaphorins, domain 2"/>
    <property type="match status" value="1"/>
</dbReference>
<name>A0A9D3Q213_MEGAT</name>
<comment type="caution">
    <text evidence="10">The sequence shown here is derived from an EMBL/GenBank/DDBJ whole genome shotgun (WGS) entry which is preliminary data.</text>
</comment>
<dbReference type="InterPro" id="IPR015943">
    <property type="entry name" value="WD40/YVTN_repeat-like_dom_sf"/>
</dbReference>
<comment type="subcellular location">
    <subcellularLocation>
        <location evidence="1">Membrane</location>
    </subcellularLocation>
</comment>
<dbReference type="GO" id="GO:0050727">
    <property type="term" value="P:regulation of inflammatory response"/>
    <property type="evidence" value="ECO:0007669"/>
    <property type="project" value="TreeGrafter"/>
</dbReference>
<comment type="similarity">
    <text evidence="2">Belongs to the semaphorin family.</text>
</comment>
<dbReference type="Pfam" id="PF01403">
    <property type="entry name" value="Sema"/>
    <property type="match status" value="1"/>
</dbReference>
<dbReference type="PROSITE" id="PS50835">
    <property type="entry name" value="IG_LIKE"/>
    <property type="match status" value="1"/>
</dbReference>
<evidence type="ECO:0000256" key="4">
    <source>
        <dbReference type="ARBA" id="ARBA00023157"/>
    </source>
</evidence>
<dbReference type="InterPro" id="IPR002165">
    <property type="entry name" value="Plexin_repeat"/>
</dbReference>
<dbReference type="InterPro" id="IPR036179">
    <property type="entry name" value="Ig-like_dom_sf"/>
</dbReference>
<dbReference type="InterPro" id="IPR013783">
    <property type="entry name" value="Ig-like_fold"/>
</dbReference>
<dbReference type="GO" id="GO:0071526">
    <property type="term" value="P:semaphorin-plexin signaling pathway"/>
    <property type="evidence" value="ECO:0007669"/>
    <property type="project" value="TreeGrafter"/>
</dbReference>
<keyword evidence="5" id="KW-0325">Glycoprotein</keyword>
<gene>
    <name evidence="10" type="ORF">MATL_G00096040</name>
</gene>
<feature type="domain" description="Sema" evidence="9">
    <location>
        <begin position="1"/>
        <end position="444"/>
    </location>
</feature>
<dbReference type="InterPro" id="IPR016201">
    <property type="entry name" value="PSI"/>
</dbReference>
<dbReference type="GO" id="GO:0001755">
    <property type="term" value="P:neural crest cell migration"/>
    <property type="evidence" value="ECO:0007669"/>
    <property type="project" value="TreeGrafter"/>
</dbReference>
<dbReference type="PANTHER" id="PTHR11036:SF80">
    <property type="entry name" value="SEMAPHORIN-7A"/>
    <property type="match status" value="1"/>
</dbReference>
<reference evidence="10" key="1">
    <citation type="submission" date="2021-01" db="EMBL/GenBank/DDBJ databases">
        <authorList>
            <person name="Zahm M."/>
            <person name="Roques C."/>
            <person name="Cabau C."/>
            <person name="Klopp C."/>
            <person name="Donnadieu C."/>
            <person name="Jouanno E."/>
            <person name="Lampietro C."/>
            <person name="Louis A."/>
            <person name="Herpin A."/>
            <person name="Echchiki A."/>
            <person name="Berthelot C."/>
            <person name="Parey E."/>
            <person name="Roest-Crollius H."/>
            <person name="Braasch I."/>
            <person name="Postlethwait J."/>
            <person name="Bobe J."/>
            <person name="Montfort J."/>
            <person name="Bouchez O."/>
            <person name="Begum T."/>
            <person name="Mejri S."/>
            <person name="Adams A."/>
            <person name="Chen W.-J."/>
            <person name="Guiguen Y."/>
        </authorList>
    </citation>
    <scope>NUCLEOTIDE SEQUENCE</scope>
    <source>
        <strain evidence="10">YG-15Mar2019-1</strain>
        <tissue evidence="10">Brain</tissue>
    </source>
</reference>
<evidence type="ECO:0008006" key="12">
    <source>
        <dbReference type="Google" id="ProtNLM"/>
    </source>
</evidence>
<keyword evidence="3" id="KW-0472">Membrane</keyword>
<dbReference type="GO" id="GO:0007411">
    <property type="term" value="P:axon guidance"/>
    <property type="evidence" value="ECO:0007669"/>
    <property type="project" value="TreeGrafter"/>
</dbReference>
<dbReference type="SUPFAM" id="SSF48726">
    <property type="entry name" value="Immunoglobulin"/>
    <property type="match status" value="1"/>
</dbReference>
<dbReference type="InterPro" id="IPR036352">
    <property type="entry name" value="Semap_dom_sf"/>
</dbReference>
<feature type="domain" description="Ig-like" evidence="8">
    <location>
        <begin position="517"/>
        <end position="566"/>
    </location>
</feature>